<name>A0A4Y2QRJ8_ARAVE</name>
<feature type="non-terminal residue" evidence="2">
    <location>
        <position position="1"/>
    </location>
</feature>
<dbReference type="Proteomes" id="UP000499080">
    <property type="component" value="Unassembled WGS sequence"/>
</dbReference>
<comment type="caution">
    <text evidence="2">The sequence shown here is derived from an EMBL/GenBank/DDBJ whole genome shotgun (WGS) entry which is preliminary data.</text>
</comment>
<gene>
    <name evidence="2" type="ORF">AVEN_274814-2_1</name>
</gene>
<keyword evidence="3" id="KW-1185">Reference proteome</keyword>
<protein>
    <recommendedName>
        <fullName evidence="1">V(D)J recombination-activating protein 1 RNase H domain-containing protein</fullName>
    </recommendedName>
</protein>
<evidence type="ECO:0000313" key="3">
    <source>
        <dbReference type="Proteomes" id="UP000499080"/>
    </source>
</evidence>
<sequence>RQALELIIKWGCDGSQQSRFKQAFQNIGDSDANIFQTSCVPIKLNANVHEKKKTIWQNPTPSSTRFCRPIRIRFVHETPDIINEEIRYIEDQINMLNKTELPTEGGVLKIKLTVLLTMVDGKVYNAATGTTSTMKCYEYVYGLT</sequence>
<feature type="domain" description="V(D)J recombination-activating protein 1 RNase H" evidence="1">
    <location>
        <begin position="7"/>
        <end position="130"/>
    </location>
</feature>
<reference evidence="2 3" key="1">
    <citation type="journal article" date="2019" name="Sci. Rep.">
        <title>Orb-weaving spider Araneus ventricosus genome elucidates the spidroin gene catalogue.</title>
        <authorList>
            <person name="Kono N."/>
            <person name="Nakamura H."/>
            <person name="Ohtoshi R."/>
            <person name="Moran D.A.P."/>
            <person name="Shinohara A."/>
            <person name="Yoshida Y."/>
            <person name="Fujiwara M."/>
            <person name="Mori M."/>
            <person name="Tomita M."/>
            <person name="Arakawa K."/>
        </authorList>
    </citation>
    <scope>NUCLEOTIDE SEQUENCE [LARGE SCALE GENOMIC DNA]</scope>
</reference>
<organism evidence="2 3">
    <name type="scientific">Araneus ventricosus</name>
    <name type="common">Orbweaver spider</name>
    <name type="synonym">Epeira ventricosa</name>
    <dbReference type="NCBI Taxonomy" id="182803"/>
    <lineage>
        <taxon>Eukaryota</taxon>
        <taxon>Metazoa</taxon>
        <taxon>Ecdysozoa</taxon>
        <taxon>Arthropoda</taxon>
        <taxon>Chelicerata</taxon>
        <taxon>Arachnida</taxon>
        <taxon>Araneae</taxon>
        <taxon>Araneomorphae</taxon>
        <taxon>Entelegynae</taxon>
        <taxon>Araneoidea</taxon>
        <taxon>Araneidae</taxon>
        <taxon>Araneus</taxon>
    </lineage>
</organism>
<dbReference type="AlphaFoldDB" id="A0A4Y2QRJ8"/>
<dbReference type="OrthoDB" id="8193306at2759"/>
<dbReference type="Pfam" id="PF26100">
    <property type="entry name" value="RAG1_RNase_H"/>
    <property type="match status" value="1"/>
</dbReference>
<evidence type="ECO:0000313" key="2">
    <source>
        <dbReference type="EMBL" id="GBN65799.1"/>
    </source>
</evidence>
<dbReference type="InterPro" id="IPR058554">
    <property type="entry name" value="RAG1_RNase_H"/>
</dbReference>
<accession>A0A4Y2QRJ8</accession>
<proteinExistence type="predicted"/>
<evidence type="ECO:0000259" key="1">
    <source>
        <dbReference type="Pfam" id="PF26100"/>
    </source>
</evidence>
<dbReference type="EMBL" id="BGPR01014569">
    <property type="protein sequence ID" value="GBN65799.1"/>
    <property type="molecule type" value="Genomic_DNA"/>
</dbReference>